<name>A0A3E4ZV51_9BACT</name>
<keyword evidence="1" id="KW-0732">Signal</keyword>
<proteinExistence type="predicted"/>
<protein>
    <recommendedName>
        <fullName evidence="10">NigD-like protein</fullName>
    </recommendedName>
</protein>
<dbReference type="AlphaFoldDB" id="A0A3E4ZV51"/>
<dbReference type="EMBL" id="WNDD01000006">
    <property type="protein sequence ID" value="MTV01353.1"/>
    <property type="molecule type" value="Genomic_DNA"/>
</dbReference>
<sequence length="244" mass="27794">MKTLKSFMLLVGILLGSTVFYSCLDDDDAYSEFWRDSVQAIVTVKPLSDNSYYMQLDDSTTLFPTNSYVPENLKEIRAFVVYKNDEKKTEGYDQSVQLLRMDTLLTKPIAPDLGSENDSYYGTDMLALNGGSIWSKNGVWIEDGYITFDFYIQRGYNDNVKHFLNLVQTNSADPYELEFRHNAYGNIDSSLRPSAGLVSFKLDKLPSTEGKTVKLKIKYKSFASNDYNTVELDYKSKDTGDTEE</sequence>
<reference evidence="6 7" key="1">
    <citation type="submission" date="2018-08" db="EMBL/GenBank/DDBJ databases">
        <title>A genome reference for cultivated species of the human gut microbiota.</title>
        <authorList>
            <person name="Zou Y."/>
            <person name="Xue W."/>
            <person name="Luo G."/>
        </authorList>
    </citation>
    <scope>NUCLEOTIDE SEQUENCE [LARGE SCALE GENOMIC DNA]</scope>
    <source>
        <strain evidence="6 7">AM34-17</strain>
    </source>
</reference>
<evidence type="ECO:0000313" key="6">
    <source>
        <dbReference type="EMBL" id="RHC89035.1"/>
    </source>
</evidence>
<dbReference type="Gene3D" id="2.60.40.2370">
    <property type="entry name" value="NigD-like, C-terminal beta sandwich domain"/>
    <property type="match status" value="1"/>
</dbReference>
<feature type="signal peptide" evidence="1">
    <location>
        <begin position="1"/>
        <end position="21"/>
    </location>
</feature>
<dbReference type="STRING" id="46503.ERS852463_01061"/>
<dbReference type="Gene3D" id="2.40.50.500">
    <property type="entry name" value="NigD-like N-terminal OB domain"/>
    <property type="match status" value="1"/>
</dbReference>
<reference evidence="8 9" key="2">
    <citation type="journal article" date="2019" name="Nat. Med.">
        <title>A library of human gut bacterial isolates paired with longitudinal multiomics data enables mechanistic microbiome research.</title>
        <authorList>
            <person name="Poyet M."/>
            <person name="Groussin M."/>
            <person name="Gibbons S.M."/>
            <person name="Avila-Pacheco J."/>
            <person name="Jiang X."/>
            <person name="Kearney S.M."/>
            <person name="Perrotta A.R."/>
            <person name="Berdy B."/>
            <person name="Zhao S."/>
            <person name="Lieberman T.D."/>
            <person name="Swanson P.K."/>
            <person name="Smith M."/>
            <person name="Roesemann S."/>
            <person name="Alexander J.E."/>
            <person name="Rich S.A."/>
            <person name="Livny J."/>
            <person name="Vlamakis H."/>
            <person name="Clish C."/>
            <person name="Bullock K."/>
            <person name="Deik A."/>
            <person name="Scott J."/>
            <person name="Pierce K.A."/>
            <person name="Xavier R.J."/>
            <person name="Alm E.J."/>
        </authorList>
    </citation>
    <scope>NUCLEOTIDE SEQUENCE [LARGE SCALE GENOMIC DNA]</scope>
    <source>
        <strain evidence="5 9">BIOML-A11</strain>
        <strain evidence="4 8">BIOML-A16</strain>
    </source>
</reference>
<dbReference type="Pfam" id="PF12667">
    <property type="entry name" value="NigD_N"/>
    <property type="match status" value="1"/>
</dbReference>
<evidence type="ECO:0008006" key="10">
    <source>
        <dbReference type="Google" id="ProtNLM"/>
    </source>
</evidence>
<feature type="domain" description="NigD-like N-terminal OB" evidence="2">
    <location>
        <begin position="41"/>
        <end position="100"/>
    </location>
</feature>
<organism evidence="6 7">
    <name type="scientific">Parabacteroides merdae</name>
    <dbReference type="NCBI Taxonomy" id="46503"/>
    <lineage>
        <taxon>Bacteria</taxon>
        <taxon>Pseudomonadati</taxon>
        <taxon>Bacteroidota</taxon>
        <taxon>Bacteroidia</taxon>
        <taxon>Bacteroidales</taxon>
        <taxon>Tannerellaceae</taxon>
        <taxon>Parabacteroides</taxon>
    </lineage>
</organism>
<evidence type="ECO:0000259" key="2">
    <source>
        <dbReference type="Pfam" id="PF12667"/>
    </source>
</evidence>
<dbReference type="InterPro" id="IPR038179">
    <property type="entry name" value="NigD-like_N_sf"/>
</dbReference>
<dbReference type="InterPro" id="IPR035376">
    <property type="entry name" value="NigD_C"/>
</dbReference>
<evidence type="ECO:0000313" key="4">
    <source>
        <dbReference type="EMBL" id="MTU67597.1"/>
    </source>
</evidence>
<dbReference type="Proteomes" id="UP000482671">
    <property type="component" value="Unassembled WGS sequence"/>
</dbReference>
<dbReference type="PROSITE" id="PS51257">
    <property type="entry name" value="PROKAR_LIPOPROTEIN"/>
    <property type="match status" value="1"/>
</dbReference>
<feature type="chain" id="PRO_5042362868" description="NigD-like protein" evidence="1">
    <location>
        <begin position="22"/>
        <end position="244"/>
    </location>
</feature>
<dbReference type="Proteomes" id="UP000448908">
    <property type="component" value="Unassembled WGS sequence"/>
</dbReference>
<dbReference type="Proteomes" id="UP000286260">
    <property type="component" value="Unassembled WGS sequence"/>
</dbReference>
<evidence type="ECO:0000313" key="9">
    <source>
        <dbReference type="Proteomes" id="UP000482671"/>
    </source>
</evidence>
<evidence type="ECO:0000259" key="3">
    <source>
        <dbReference type="Pfam" id="PF17415"/>
    </source>
</evidence>
<evidence type="ECO:0000313" key="7">
    <source>
        <dbReference type="Proteomes" id="UP000286260"/>
    </source>
</evidence>
<evidence type="ECO:0000313" key="5">
    <source>
        <dbReference type="EMBL" id="MTV01353.1"/>
    </source>
</evidence>
<dbReference type="EMBL" id="WNDA01000001">
    <property type="protein sequence ID" value="MTU67597.1"/>
    <property type="molecule type" value="Genomic_DNA"/>
</dbReference>
<accession>A0A3E4ZV51</accession>
<evidence type="ECO:0000256" key="1">
    <source>
        <dbReference type="SAM" id="SignalP"/>
    </source>
</evidence>
<dbReference type="EMBL" id="QSII01000003">
    <property type="protein sequence ID" value="RHC89035.1"/>
    <property type="molecule type" value="Genomic_DNA"/>
</dbReference>
<feature type="domain" description="NigD-like C-terminal" evidence="3">
    <location>
        <begin position="109"/>
        <end position="233"/>
    </location>
</feature>
<dbReference type="InterPro" id="IPR038143">
    <property type="entry name" value="NigD-like_C_dom_sf"/>
</dbReference>
<evidence type="ECO:0000313" key="8">
    <source>
        <dbReference type="Proteomes" id="UP000448908"/>
    </source>
</evidence>
<comment type="caution">
    <text evidence="6">The sequence shown here is derived from an EMBL/GenBank/DDBJ whole genome shotgun (WGS) entry which is preliminary data.</text>
</comment>
<gene>
    <name evidence="6" type="ORF">DW828_03660</name>
    <name evidence="4" type="ORF">GMD92_00510</name>
    <name evidence="5" type="ORF">GME02_06660</name>
</gene>
<dbReference type="RefSeq" id="WP_022322925.1">
    <property type="nucleotide sequence ID" value="NZ_CP072229.1"/>
</dbReference>
<dbReference type="InterPro" id="IPR024299">
    <property type="entry name" value="NigD-like_OB_dom"/>
</dbReference>
<dbReference type="Pfam" id="PF17415">
    <property type="entry name" value="NigD_C"/>
    <property type="match status" value="1"/>
</dbReference>